<organism evidence="1 2">
    <name type="scientific">Salmonella enterica subsp. enterica serovar Daytona</name>
    <dbReference type="NCBI Taxonomy" id="1962639"/>
    <lineage>
        <taxon>Bacteria</taxon>
        <taxon>Pseudomonadati</taxon>
        <taxon>Pseudomonadota</taxon>
        <taxon>Gammaproteobacteria</taxon>
        <taxon>Enterobacterales</taxon>
        <taxon>Enterobacteriaceae</taxon>
        <taxon>Salmonella</taxon>
    </lineage>
</organism>
<dbReference type="GO" id="GO:0008168">
    <property type="term" value="F:methyltransferase activity"/>
    <property type="evidence" value="ECO:0007669"/>
    <property type="project" value="UniProtKB-KW"/>
</dbReference>
<keyword evidence="1" id="KW-0808">Transferase</keyword>
<gene>
    <name evidence="1" type="ORF">NCTC7102_05137</name>
</gene>
<name>A0A447JNV7_SALET</name>
<accession>A0A447JNV7</accession>
<evidence type="ECO:0000313" key="2">
    <source>
        <dbReference type="Proteomes" id="UP000281393"/>
    </source>
</evidence>
<evidence type="ECO:0000313" key="1">
    <source>
        <dbReference type="EMBL" id="VDY45872.1"/>
    </source>
</evidence>
<dbReference type="Proteomes" id="UP000281393">
    <property type="component" value="Chromosome"/>
</dbReference>
<reference evidence="1 2" key="1">
    <citation type="submission" date="2018-12" db="EMBL/GenBank/DDBJ databases">
        <authorList>
            <consortium name="Pathogen Informatics"/>
        </authorList>
    </citation>
    <scope>NUCLEOTIDE SEQUENCE [LARGE SCALE GENOMIC DNA]</scope>
    <source>
        <strain evidence="1 2">NCTC7102</strain>
    </source>
</reference>
<keyword evidence="1" id="KW-0489">Methyltransferase</keyword>
<sequence>MAGFIVPSLPTFSDDLYGYIQAVNYLVRQFAPDVAFGWQTNVWATGTADWVLRDTADPVAEGQAIAGFYS</sequence>
<dbReference type="GO" id="GO:0032259">
    <property type="term" value="P:methylation"/>
    <property type="evidence" value="ECO:0007669"/>
    <property type="project" value="UniProtKB-KW"/>
</dbReference>
<protein>
    <submittedName>
        <fullName evidence="1">Hydroxymethyltransferase</fullName>
    </submittedName>
</protein>
<dbReference type="EMBL" id="LR133909">
    <property type="protein sequence ID" value="VDY45872.1"/>
    <property type="molecule type" value="Genomic_DNA"/>
</dbReference>
<dbReference type="AlphaFoldDB" id="A0A447JNV7"/>
<proteinExistence type="predicted"/>